<proteinExistence type="predicted"/>
<reference evidence="1" key="1">
    <citation type="submission" date="2016-07" db="EMBL/GenBank/DDBJ databases">
        <authorList>
            <person name="Bretaudeau A."/>
        </authorList>
    </citation>
    <scope>NUCLEOTIDE SEQUENCE</scope>
    <source>
        <strain evidence="1">Rice</strain>
        <tissue evidence="1">Whole body</tissue>
    </source>
</reference>
<protein>
    <submittedName>
        <fullName evidence="1">SFRICE_038259</fullName>
    </submittedName>
</protein>
<dbReference type="EMBL" id="ODYU01012792">
    <property type="protein sequence ID" value="SOQ59277.1"/>
    <property type="molecule type" value="Genomic_DNA"/>
</dbReference>
<name>A0A2H1X1X5_SPOFR</name>
<dbReference type="AlphaFoldDB" id="A0A2H1X1X5"/>
<evidence type="ECO:0000313" key="1">
    <source>
        <dbReference type="EMBL" id="SOQ59277.1"/>
    </source>
</evidence>
<sequence>MPNYGVPPCYRGLEDSPHFLTIYVVNHLMISPALDEARGSFRRLLSKNQHVPTPAFRARAPIYVLRGYVNILRREATPALKLVLKRCCLEACLKFVM</sequence>
<gene>
    <name evidence="1" type="ORF">SFRICE_038259</name>
</gene>
<accession>A0A2H1X1X5</accession>
<organism evidence="1">
    <name type="scientific">Spodoptera frugiperda</name>
    <name type="common">Fall armyworm</name>
    <dbReference type="NCBI Taxonomy" id="7108"/>
    <lineage>
        <taxon>Eukaryota</taxon>
        <taxon>Metazoa</taxon>
        <taxon>Ecdysozoa</taxon>
        <taxon>Arthropoda</taxon>
        <taxon>Hexapoda</taxon>
        <taxon>Insecta</taxon>
        <taxon>Pterygota</taxon>
        <taxon>Neoptera</taxon>
        <taxon>Endopterygota</taxon>
        <taxon>Lepidoptera</taxon>
        <taxon>Glossata</taxon>
        <taxon>Ditrysia</taxon>
        <taxon>Noctuoidea</taxon>
        <taxon>Noctuidae</taxon>
        <taxon>Amphipyrinae</taxon>
        <taxon>Spodoptera</taxon>
    </lineage>
</organism>